<dbReference type="VEuPathDB" id="FungiDB:A1O9_04848"/>
<keyword evidence="2" id="KW-1185">Reference proteome</keyword>
<dbReference type="HOGENOM" id="CLU_1475175_0_0_1"/>
<organism evidence="1 2">
    <name type="scientific">Exophiala aquamarina CBS 119918</name>
    <dbReference type="NCBI Taxonomy" id="1182545"/>
    <lineage>
        <taxon>Eukaryota</taxon>
        <taxon>Fungi</taxon>
        <taxon>Dikarya</taxon>
        <taxon>Ascomycota</taxon>
        <taxon>Pezizomycotina</taxon>
        <taxon>Eurotiomycetes</taxon>
        <taxon>Chaetothyriomycetidae</taxon>
        <taxon>Chaetothyriales</taxon>
        <taxon>Herpotrichiellaceae</taxon>
        <taxon>Exophiala</taxon>
    </lineage>
</organism>
<dbReference type="GeneID" id="25279776"/>
<sequence length="183" mass="19778">MADAIMPSVMASTGVRMTKALPNNSTSVTISICCCSITDCFLRPLHPNHRECWISARAREFGQLILLTRGPPLRSSVLIFHLYSPTVFLPTSSSRSTTLLMSGRSPKNLSTSYMSAVSLVVFVTGLLSTAKCLPTSNPADISNRWNALSTATPMMVQALQNLRLCAGVSSLTRLASERAKLLT</sequence>
<accession>A0A072PIP9</accession>
<dbReference type="EMBL" id="AMGV01000003">
    <property type="protein sequence ID" value="KEF59999.1"/>
    <property type="molecule type" value="Genomic_DNA"/>
</dbReference>
<dbReference type="RefSeq" id="XP_013262589.1">
    <property type="nucleotide sequence ID" value="XM_013407135.1"/>
</dbReference>
<comment type="caution">
    <text evidence="1">The sequence shown here is derived from an EMBL/GenBank/DDBJ whole genome shotgun (WGS) entry which is preliminary data.</text>
</comment>
<protein>
    <submittedName>
        <fullName evidence="1">Uncharacterized protein</fullName>
    </submittedName>
</protein>
<gene>
    <name evidence="1" type="ORF">A1O9_04848</name>
</gene>
<name>A0A072PIP9_9EURO</name>
<reference evidence="1 2" key="1">
    <citation type="submission" date="2013-03" db="EMBL/GenBank/DDBJ databases">
        <title>The Genome Sequence of Exophiala aquamarina CBS 119918.</title>
        <authorList>
            <consortium name="The Broad Institute Genomics Platform"/>
            <person name="Cuomo C."/>
            <person name="de Hoog S."/>
            <person name="Gorbushina A."/>
            <person name="Walker B."/>
            <person name="Young S.K."/>
            <person name="Zeng Q."/>
            <person name="Gargeya S."/>
            <person name="Fitzgerald M."/>
            <person name="Haas B."/>
            <person name="Abouelleil A."/>
            <person name="Allen A.W."/>
            <person name="Alvarado L."/>
            <person name="Arachchi H.M."/>
            <person name="Berlin A.M."/>
            <person name="Chapman S.B."/>
            <person name="Gainer-Dewar J."/>
            <person name="Goldberg J."/>
            <person name="Griggs A."/>
            <person name="Gujja S."/>
            <person name="Hansen M."/>
            <person name="Howarth C."/>
            <person name="Imamovic A."/>
            <person name="Ireland A."/>
            <person name="Larimer J."/>
            <person name="McCowan C."/>
            <person name="Murphy C."/>
            <person name="Pearson M."/>
            <person name="Poon T.W."/>
            <person name="Priest M."/>
            <person name="Roberts A."/>
            <person name="Saif S."/>
            <person name="Shea T."/>
            <person name="Sisk P."/>
            <person name="Sykes S."/>
            <person name="Wortman J."/>
            <person name="Nusbaum C."/>
            <person name="Birren B."/>
        </authorList>
    </citation>
    <scope>NUCLEOTIDE SEQUENCE [LARGE SCALE GENOMIC DNA]</scope>
    <source>
        <strain evidence="1 2">CBS 119918</strain>
    </source>
</reference>
<dbReference type="Proteomes" id="UP000027920">
    <property type="component" value="Unassembled WGS sequence"/>
</dbReference>
<proteinExistence type="predicted"/>
<evidence type="ECO:0000313" key="2">
    <source>
        <dbReference type="Proteomes" id="UP000027920"/>
    </source>
</evidence>
<evidence type="ECO:0000313" key="1">
    <source>
        <dbReference type="EMBL" id="KEF59999.1"/>
    </source>
</evidence>
<dbReference type="AlphaFoldDB" id="A0A072PIP9"/>